<evidence type="ECO:0008006" key="4">
    <source>
        <dbReference type="Google" id="ProtNLM"/>
    </source>
</evidence>
<protein>
    <recommendedName>
        <fullName evidence="4">Integral membrane protein</fullName>
    </recommendedName>
</protein>
<proteinExistence type="predicted"/>
<feature type="transmembrane region" description="Helical" evidence="1">
    <location>
        <begin position="42"/>
        <end position="64"/>
    </location>
</feature>
<accession>H8KLZ5</accession>
<keyword evidence="1" id="KW-1133">Transmembrane helix</keyword>
<feature type="transmembrane region" description="Helical" evidence="1">
    <location>
        <begin position="16"/>
        <end position="36"/>
    </location>
</feature>
<dbReference type="AlphaFoldDB" id="H8KLZ5"/>
<feature type="transmembrane region" description="Helical" evidence="1">
    <location>
        <begin position="126"/>
        <end position="145"/>
    </location>
</feature>
<gene>
    <name evidence="2" type="ordered locus">Solca_3922</name>
</gene>
<dbReference type="OrthoDB" id="677815at2"/>
<evidence type="ECO:0000313" key="2">
    <source>
        <dbReference type="EMBL" id="AFD08917.1"/>
    </source>
</evidence>
<keyword evidence="3" id="KW-1185">Reference proteome</keyword>
<evidence type="ECO:0000256" key="1">
    <source>
        <dbReference type="SAM" id="Phobius"/>
    </source>
</evidence>
<dbReference type="STRING" id="929556.Solca_3922"/>
<keyword evidence="1" id="KW-0812">Transmembrane</keyword>
<organism evidence="2 3">
    <name type="scientific">Solitalea canadensis (strain ATCC 29591 / DSM 3403 / JCM 21819 / LMG 8368 / NBRC 15130 / NCIMB 12057 / USAM 9D)</name>
    <name type="common">Flexibacter canadensis</name>
    <dbReference type="NCBI Taxonomy" id="929556"/>
    <lineage>
        <taxon>Bacteria</taxon>
        <taxon>Pseudomonadati</taxon>
        <taxon>Bacteroidota</taxon>
        <taxon>Sphingobacteriia</taxon>
        <taxon>Sphingobacteriales</taxon>
        <taxon>Sphingobacteriaceae</taxon>
        <taxon>Solitalea</taxon>
    </lineage>
</organism>
<sequence>MTHQDIRSYFEAEKSATLVFMIIGILTIIAGIAFFFLKSKTYIGVGFPLVVFGVIQLMVGYSVYSRTDKQVSDVIYSYDMNPDYFKNKELPRMERVNKNFVVYRNVELALFIASIVLIWLNYGKQNVWLGVGAGLFFQALILFASDQFAGRRANKYTNLIKEFIQKN</sequence>
<keyword evidence="1" id="KW-0472">Membrane</keyword>
<dbReference type="Proteomes" id="UP000007590">
    <property type="component" value="Chromosome"/>
</dbReference>
<name>H8KLZ5_SOLCM</name>
<dbReference type="HOGENOM" id="CLU_1593455_0_0_10"/>
<dbReference type="RefSeq" id="WP_014682140.1">
    <property type="nucleotide sequence ID" value="NC_017770.1"/>
</dbReference>
<dbReference type="EMBL" id="CP003349">
    <property type="protein sequence ID" value="AFD08917.1"/>
    <property type="molecule type" value="Genomic_DNA"/>
</dbReference>
<reference evidence="2" key="1">
    <citation type="submission" date="2012-02" db="EMBL/GenBank/DDBJ databases">
        <title>The complete genome of Solitalea canadensis DSM 3403.</title>
        <authorList>
            <consortium name="US DOE Joint Genome Institute (JGI-PGF)"/>
            <person name="Lucas S."/>
            <person name="Copeland A."/>
            <person name="Lapidus A."/>
            <person name="Glavina del Rio T."/>
            <person name="Dalin E."/>
            <person name="Tice H."/>
            <person name="Bruce D."/>
            <person name="Goodwin L."/>
            <person name="Pitluck S."/>
            <person name="Peters L."/>
            <person name="Ovchinnikova G."/>
            <person name="Lu M."/>
            <person name="Kyrpides N."/>
            <person name="Mavromatis K."/>
            <person name="Ivanova N."/>
            <person name="Brettin T."/>
            <person name="Detter J.C."/>
            <person name="Han C."/>
            <person name="Larimer F."/>
            <person name="Land M."/>
            <person name="Hauser L."/>
            <person name="Markowitz V."/>
            <person name="Cheng J.-F."/>
            <person name="Hugenholtz P."/>
            <person name="Woyke T."/>
            <person name="Wu D."/>
            <person name="Spring S."/>
            <person name="Schroeder M."/>
            <person name="Kopitz M."/>
            <person name="Brambilla E."/>
            <person name="Klenk H.-P."/>
            <person name="Eisen J.A."/>
        </authorList>
    </citation>
    <scope>NUCLEOTIDE SEQUENCE</scope>
    <source>
        <strain evidence="2">DSM 3403</strain>
    </source>
</reference>
<feature type="transmembrane region" description="Helical" evidence="1">
    <location>
        <begin position="101"/>
        <end position="120"/>
    </location>
</feature>
<evidence type="ECO:0000313" key="3">
    <source>
        <dbReference type="Proteomes" id="UP000007590"/>
    </source>
</evidence>
<dbReference type="KEGG" id="scn:Solca_3922"/>